<dbReference type="OrthoDB" id="9813025at2"/>
<feature type="modified residue" description="4-aspartylphosphate" evidence="1">
    <location>
        <position position="58"/>
    </location>
</feature>
<dbReference type="STRING" id="1313304.CALK_0642"/>
<dbReference type="EMBL" id="ASJR01000004">
    <property type="protein sequence ID" value="ERP38864.1"/>
    <property type="molecule type" value="Genomic_DNA"/>
</dbReference>
<dbReference type="InterPro" id="IPR011006">
    <property type="entry name" value="CheY-like_superfamily"/>
</dbReference>
<dbReference type="SMART" id="SM00448">
    <property type="entry name" value="REC"/>
    <property type="match status" value="1"/>
</dbReference>
<dbReference type="Pfam" id="PF00072">
    <property type="entry name" value="Response_reg"/>
    <property type="match status" value="1"/>
</dbReference>
<evidence type="ECO:0000259" key="2">
    <source>
        <dbReference type="PROSITE" id="PS50110"/>
    </source>
</evidence>
<evidence type="ECO:0000313" key="4">
    <source>
        <dbReference type="Proteomes" id="UP000017148"/>
    </source>
</evidence>
<dbReference type="Proteomes" id="UP000017148">
    <property type="component" value="Unassembled WGS sequence"/>
</dbReference>
<dbReference type="RefSeq" id="WP_022636163.1">
    <property type="nucleotide sequence ID" value="NZ_ASJR01000004.1"/>
</dbReference>
<dbReference type="PATRIC" id="fig|1313304.3.peg.613"/>
<dbReference type="InterPro" id="IPR052048">
    <property type="entry name" value="ST_Response_Regulator"/>
</dbReference>
<organism evidence="3 4">
    <name type="scientific">Chitinivibrio alkaliphilus ACht1</name>
    <dbReference type="NCBI Taxonomy" id="1313304"/>
    <lineage>
        <taxon>Bacteria</taxon>
        <taxon>Pseudomonadati</taxon>
        <taxon>Fibrobacterota</taxon>
        <taxon>Chitinivibrionia</taxon>
        <taxon>Chitinivibrionales</taxon>
        <taxon>Chitinivibrionaceae</taxon>
        <taxon>Chitinivibrio</taxon>
    </lineage>
</organism>
<feature type="domain" description="Response regulatory" evidence="2">
    <location>
        <begin position="7"/>
        <end position="123"/>
    </location>
</feature>
<comment type="caution">
    <text evidence="3">The sequence shown here is derived from an EMBL/GenBank/DDBJ whole genome shotgun (WGS) entry which is preliminary data.</text>
</comment>
<dbReference type="PANTHER" id="PTHR43228:SF1">
    <property type="entry name" value="TWO-COMPONENT RESPONSE REGULATOR ARR22"/>
    <property type="match status" value="1"/>
</dbReference>
<dbReference type="AlphaFoldDB" id="U7D901"/>
<dbReference type="GO" id="GO:0000160">
    <property type="term" value="P:phosphorelay signal transduction system"/>
    <property type="evidence" value="ECO:0007669"/>
    <property type="project" value="InterPro"/>
</dbReference>
<dbReference type="Gene3D" id="3.40.50.2300">
    <property type="match status" value="1"/>
</dbReference>
<gene>
    <name evidence="3" type="ORF">CALK_0642</name>
</gene>
<accession>U7D901</accession>
<keyword evidence="4" id="KW-1185">Reference proteome</keyword>
<dbReference type="PANTHER" id="PTHR43228">
    <property type="entry name" value="TWO-COMPONENT RESPONSE REGULATOR"/>
    <property type="match status" value="1"/>
</dbReference>
<dbReference type="eggNOG" id="COG0745">
    <property type="taxonomic scope" value="Bacteria"/>
</dbReference>
<dbReference type="PROSITE" id="PS50110">
    <property type="entry name" value="RESPONSE_REGULATORY"/>
    <property type="match status" value="1"/>
</dbReference>
<keyword evidence="1" id="KW-0597">Phosphoprotein</keyword>
<proteinExistence type="predicted"/>
<name>U7D901_9BACT</name>
<evidence type="ECO:0000313" key="3">
    <source>
        <dbReference type="EMBL" id="ERP38864.1"/>
    </source>
</evidence>
<evidence type="ECO:0000256" key="1">
    <source>
        <dbReference type="PROSITE-ProRule" id="PRU00169"/>
    </source>
</evidence>
<dbReference type="InterPro" id="IPR001789">
    <property type="entry name" value="Sig_transdc_resp-reg_receiver"/>
</dbReference>
<dbReference type="SUPFAM" id="SSF52172">
    <property type="entry name" value="CheY-like"/>
    <property type="match status" value="1"/>
</dbReference>
<sequence>MPMKRKRVLWIDDEVEYLRSHIMFLETRGYAVTPVFSGDDGLYQLQKGEDRYDIVLLDEQMPGKDGLTVLVEIKELYPDLPVVMVTKSEEEELMEKAIGRNIDGYLTKPVNPSQVLLVCKNLLNSGEYVSKQAKTLFVKSYSDIQTSLNRSLGYKEWVKLYHSLIKREMSLSDIDDESIRQGHHGQFNDANKKFGDWLISVYPKWVEESVARPTMCHDILKKFIIPEISSGRPIAFLVLDSLRMDQYITIQRIIKRNFQVNNYFYYSLIPTAKEIALSSLLTGALPRDIKKEHESLWSVVEQGGTVWEELVKIGLEPSDIPHEKRTFYDFSAGAIDIDSIASSIVRDGCVPTIHADFLQLFAGFDSSAALGEMAANGTAFREMLESWFRGSRLYELLRRLSSEEVTVILTCSSGNILSTRGTEYYGQDQKIYSGRFRYGESVSCDERFGYHLTEPERFGLPVRSDSTLYISLKENYYFTEHASYQEYNRHYKNSFERGGVSMDEVILPLSVLKPKVLDLDLDF</sequence>
<reference evidence="3 4" key="1">
    <citation type="journal article" date="2013" name="Environ. Microbiol.">
        <title>Genome analysis of Chitinivibrio alkaliphilus gen. nov., sp. nov., a novel extremely haloalkaliphilic anaerobic chitinolytic bacterium from the candidate phylum Termite Group 3.</title>
        <authorList>
            <person name="Sorokin D.Y."/>
            <person name="Gumerov V.M."/>
            <person name="Rakitin A.L."/>
            <person name="Beletsky A.V."/>
            <person name="Damste J.S."/>
            <person name="Muyzer G."/>
            <person name="Mardanov A.V."/>
            <person name="Ravin N.V."/>
        </authorList>
    </citation>
    <scope>NUCLEOTIDE SEQUENCE [LARGE SCALE GENOMIC DNA]</scope>
    <source>
        <strain evidence="3 4">ACht1</strain>
    </source>
</reference>
<protein>
    <submittedName>
        <fullName evidence="3">Response regulator receiver protein</fullName>
    </submittedName>
</protein>
<dbReference type="CDD" id="cd00156">
    <property type="entry name" value="REC"/>
    <property type="match status" value="1"/>
</dbReference>